<name>A0A918EZ46_9ACTN</name>
<comment type="caution">
    <text evidence="2">The sequence shown here is derived from an EMBL/GenBank/DDBJ whole genome shotgun (WGS) entry which is preliminary data.</text>
</comment>
<keyword evidence="3" id="KW-1185">Reference proteome</keyword>
<evidence type="ECO:0000313" key="3">
    <source>
        <dbReference type="Proteomes" id="UP000620156"/>
    </source>
</evidence>
<evidence type="ECO:0000256" key="1">
    <source>
        <dbReference type="SAM" id="MobiDB-lite"/>
    </source>
</evidence>
<dbReference type="RefSeq" id="WP_189220773.1">
    <property type="nucleotide sequence ID" value="NZ_BMQK01000031.1"/>
</dbReference>
<dbReference type="Proteomes" id="UP000620156">
    <property type="component" value="Unassembled WGS sequence"/>
</dbReference>
<protein>
    <submittedName>
        <fullName evidence="2">Uncharacterized protein</fullName>
    </submittedName>
</protein>
<sequence>MLHCPNPPPVTVVLDPYDDVVHTRAALASHAPHDGRITVHSTPGAGSVIALAYDILAALGKPVPLGVCHRIDPAPAWSVAAAWILATPITHLTLLRAHLLTPHRFKNLLALRRRTGVRLVLVCHHRAMRAFLERELRQVEHTTAEASALLPEAELSAPGPLRPLANRWIGLPALTTLTVDEDPANPCQCAAPMAAERDFFPPVMPSLTATEVAWRLHRATAHPYLAAQLATAVFTAASTTQLDTLHVHDLAPDGTAVTLHDHGLRRGCMTHHVPAWARPLLRAAAFLWRIEAGTNGPLFTDPLDNTGLPSLTAFAESCRLRPPQPPRPKPRRPRKTAKPAPKPPEKTVWPVCTVHYRRPWAAPGPERMHGCPYPPPRTQKTIDRRKKGWLPPDYGLPGLQPPRWAWELSQ</sequence>
<proteinExistence type="predicted"/>
<accession>A0A918EZ46</accession>
<reference evidence="2" key="2">
    <citation type="submission" date="2020-09" db="EMBL/GenBank/DDBJ databases">
        <authorList>
            <person name="Sun Q."/>
            <person name="Ohkuma M."/>
        </authorList>
    </citation>
    <scope>NUCLEOTIDE SEQUENCE</scope>
    <source>
        <strain evidence="2">JCM 3131</strain>
    </source>
</reference>
<dbReference type="AlphaFoldDB" id="A0A918EZ46"/>
<dbReference type="EMBL" id="BMQK01000031">
    <property type="protein sequence ID" value="GGQ89308.1"/>
    <property type="molecule type" value="Genomic_DNA"/>
</dbReference>
<organism evidence="2 3">
    <name type="scientific">Streptomyces ruber</name>
    <dbReference type="NCBI Taxonomy" id="83378"/>
    <lineage>
        <taxon>Bacteria</taxon>
        <taxon>Bacillati</taxon>
        <taxon>Actinomycetota</taxon>
        <taxon>Actinomycetes</taxon>
        <taxon>Kitasatosporales</taxon>
        <taxon>Streptomycetaceae</taxon>
        <taxon>Streptomyces</taxon>
    </lineage>
</organism>
<feature type="region of interest" description="Disordered" evidence="1">
    <location>
        <begin position="318"/>
        <end position="346"/>
    </location>
</feature>
<feature type="compositionally biased region" description="Basic residues" evidence="1">
    <location>
        <begin position="328"/>
        <end position="337"/>
    </location>
</feature>
<reference evidence="2" key="1">
    <citation type="journal article" date="2014" name="Int. J. Syst. Evol. Microbiol.">
        <title>Complete genome sequence of Corynebacterium casei LMG S-19264T (=DSM 44701T), isolated from a smear-ripened cheese.</title>
        <authorList>
            <consortium name="US DOE Joint Genome Institute (JGI-PGF)"/>
            <person name="Walter F."/>
            <person name="Albersmeier A."/>
            <person name="Kalinowski J."/>
            <person name="Ruckert C."/>
        </authorList>
    </citation>
    <scope>NUCLEOTIDE SEQUENCE</scope>
    <source>
        <strain evidence="2">JCM 3131</strain>
    </source>
</reference>
<evidence type="ECO:0000313" key="2">
    <source>
        <dbReference type="EMBL" id="GGQ89308.1"/>
    </source>
</evidence>
<gene>
    <name evidence="2" type="ORF">GCM10010145_68520</name>
</gene>